<dbReference type="Gene3D" id="3.40.50.1820">
    <property type="entry name" value="alpha/beta hydrolase"/>
    <property type="match status" value="1"/>
</dbReference>
<organism evidence="1 2">
    <name type="scientific">Podospora australis</name>
    <dbReference type="NCBI Taxonomy" id="1536484"/>
    <lineage>
        <taxon>Eukaryota</taxon>
        <taxon>Fungi</taxon>
        <taxon>Dikarya</taxon>
        <taxon>Ascomycota</taxon>
        <taxon>Pezizomycotina</taxon>
        <taxon>Sordariomycetes</taxon>
        <taxon>Sordariomycetidae</taxon>
        <taxon>Sordariales</taxon>
        <taxon>Podosporaceae</taxon>
        <taxon>Podospora</taxon>
    </lineage>
</organism>
<gene>
    <name evidence="1" type="ORF">QBC35DRAFT_395306</name>
</gene>
<keyword evidence="1" id="KW-0378">Hydrolase</keyword>
<comment type="caution">
    <text evidence="1">The sequence shown here is derived from an EMBL/GenBank/DDBJ whole genome shotgun (WGS) entry which is preliminary data.</text>
</comment>
<reference evidence="1" key="2">
    <citation type="submission" date="2023-05" db="EMBL/GenBank/DDBJ databases">
        <authorList>
            <consortium name="Lawrence Berkeley National Laboratory"/>
            <person name="Steindorff A."/>
            <person name="Hensen N."/>
            <person name="Bonometti L."/>
            <person name="Westerberg I."/>
            <person name="Brannstrom I.O."/>
            <person name="Guillou S."/>
            <person name="Cros-Aarteil S."/>
            <person name="Calhoun S."/>
            <person name="Haridas S."/>
            <person name="Kuo A."/>
            <person name="Mondo S."/>
            <person name="Pangilinan J."/>
            <person name="Riley R."/>
            <person name="Labutti K."/>
            <person name="Andreopoulos B."/>
            <person name="Lipzen A."/>
            <person name="Chen C."/>
            <person name="Yanf M."/>
            <person name="Daum C."/>
            <person name="Ng V."/>
            <person name="Clum A."/>
            <person name="Ohm R."/>
            <person name="Martin F."/>
            <person name="Silar P."/>
            <person name="Natvig D."/>
            <person name="Lalanne C."/>
            <person name="Gautier V."/>
            <person name="Ament-Velasquez S.L."/>
            <person name="Kruys A."/>
            <person name="Hutchinson M.I."/>
            <person name="Powell A.J."/>
            <person name="Barry K."/>
            <person name="Miller A.N."/>
            <person name="Grigoriev I.V."/>
            <person name="Debuchy R."/>
            <person name="Gladieux P."/>
            <person name="Thoren M.H."/>
            <person name="Johannesson H."/>
        </authorList>
    </citation>
    <scope>NUCLEOTIDE SEQUENCE</scope>
    <source>
        <strain evidence="1">PSN309</strain>
    </source>
</reference>
<dbReference type="GO" id="GO:0016787">
    <property type="term" value="F:hydrolase activity"/>
    <property type="evidence" value="ECO:0007669"/>
    <property type="project" value="UniProtKB-KW"/>
</dbReference>
<accession>A0AAN6WJH3</accession>
<dbReference type="SUPFAM" id="SSF53474">
    <property type="entry name" value="alpha/beta-Hydrolases"/>
    <property type="match status" value="1"/>
</dbReference>
<keyword evidence="2" id="KW-1185">Reference proteome</keyword>
<evidence type="ECO:0000313" key="1">
    <source>
        <dbReference type="EMBL" id="KAK4182773.1"/>
    </source>
</evidence>
<dbReference type="InterPro" id="IPR029058">
    <property type="entry name" value="AB_hydrolase_fold"/>
</dbReference>
<protein>
    <submittedName>
        <fullName evidence="1">Alpha/Beta hydrolase protein</fullName>
    </submittedName>
</protein>
<evidence type="ECO:0000313" key="2">
    <source>
        <dbReference type="Proteomes" id="UP001302126"/>
    </source>
</evidence>
<sequence length="147" mass="17171">PPDVRETLEECERRGDYESAEYEKASAVFYSRHVCRLDPLLEEVEAAFRNLKEDPTSYLTIQGPSEFVIVGSLKNWEGWQDAHKIEVETLLLNGGHDEVTDRAMEPWFKHIPKEKVKWVKFEDASHMAHWEEREKFMSICGGFLLDN</sequence>
<feature type="non-terminal residue" evidence="1">
    <location>
        <position position="1"/>
    </location>
</feature>
<name>A0AAN6WJH3_9PEZI</name>
<dbReference type="AlphaFoldDB" id="A0AAN6WJH3"/>
<proteinExistence type="predicted"/>
<dbReference type="EMBL" id="MU864613">
    <property type="protein sequence ID" value="KAK4182773.1"/>
    <property type="molecule type" value="Genomic_DNA"/>
</dbReference>
<reference evidence="1" key="1">
    <citation type="journal article" date="2023" name="Mol. Phylogenet. Evol.">
        <title>Genome-scale phylogeny and comparative genomics of the fungal order Sordariales.</title>
        <authorList>
            <person name="Hensen N."/>
            <person name="Bonometti L."/>
            <person name="Westerberg I."/>
            <person name="Brannstrom I.O."/>
            <person name="Guillou S."/>
            <person name="Cros-Aarteil S."/>
            <person name="Calhoun S."/>
            <person name="Haridas S."/>
            <person name="Kuo A."/>
            <person name="Mondo S."/>
            <person name="Pangilinan J."/>
            <person name="Riley R."/>
            <person name="LaButti K."/>
            <person name="Andreopoulos B."/>
            <person name="Lipzen A."/>
            <person name="Chen C."/>
            <person name="Yan M."/>
            <person name="Daum C."/>
            <person name="Ng V."/>
            <person name="Clum A."/>
            <person name="Steindorff A."/>
            <person name="Ohm R.A."/>
            <person name="Martin F."/>
            <person name="Silar P."/>
            <person name="Natvig D.O."/>
            <person name="Lalanne C."/>
            <person name="Gautier V."/>
            <person name="Ament-Velasquez S.L."/>
            <person name="Kruys A."/>
            <person name="Hutchinson M.I."/>
            <person name="Powell A.J."/>
            <person name="Barry K."/>
            <person name="Miller A.N."/>
            <person name="Grigoriev I.V."/>
            <person name="Debuchy R."/>
            <person name="Gladieux P."/>
            <person name="Hiltunen Thoren M."/>
            <person name="Johannesson H."/>
        </authorList>
    </citation>
    <scope>NUCLEOTIDE SEQUENCE</scope>
    <source>
        <strain evidence="1">PSN309</strain>
    </source>
</reference>
<dbReference type="Proteomes" id="UP001302126">
    <property type="component" value="Unassembled WGS sequence"/>
</dbReference>